<dbReference type="EMBL" id="VFQX01000058">
    <property type="protein sequence ID" value="KAF0973780.1"/>
    <property type="molecule type" value="Genomic_DNA"/>
</dbReference>
<feature type="compositionally biased region" description="Low complexity" evidence="1">
    <location>
        <begin position="571"/>
        <end position="606"/>
    </location>
</feature>
<name>A0A6A5BIA2_NAEFO</name>
<evidence type="ECO:0000313" key="4">
    <source>
        <dbReference type="Proteomes" id="UP000444721"/>
    </source>
</evidence>
<dbReference type="Proteomes" id="UP000444721">
    <property type="component" value="Unassembled WGS sequence"/>
</dbReference>
<keyword evidence="2" id="KW-0732">Signal</keyword>
<organism evidence="3 4">
    <name type="scientific">Naegleria fowleri</name>
    <name type="common">Brain eating amoeba</name>
    <dbReference type="NCBI Taxonomy" id="5763"/>
    <lineage>
        <taxon>Eukaryota</taxon>
        <taxon>Discoba</taxon>
        <taxon>Heterolobosea</taxon>
        <taxon>Tetramitia</taxon>
        <taxon>Eutetramitia</taxon>
        <taxon>Vahlkampfiidae</taxon>
        <taxon>Naegleria</taxon>
    </lineage>
</organism>
<feature type="chain" id="PRO_5025336119" evidence="2">
    <location>
        <begin position="29"/>
        <end position="637"/>
    </location>
</feature>
<keyword evidence="4" id="KW-1185">Reference proteome</keyword>
<gene>
    <name evidence="3" type="ORF">FDP41_007167</name>
</gene>
<dbReference type="VEuPathDB" id="AmoebaDB:NfTy_009270"/>
<evidence type="ECO:0000256" key="2">
    <source>
        <dbReference type="SAM" id="SignalP"/>
    </source>
</evidence>
<accession>A0A6A5BIA2</accession>
<reference evidence="3 4" key="1">
    <citation type="journal article" date="2019" name="Sci. Rep.">
        <title>Nanopore sequencing improves the draft genome of the human pathogenic amoeba Naegleria fowleri.</title>
        <authorList>
            <person name="Liechti N."/>
            <person name="Schurch N."/>
            <person name="Bruggmann R."/>
            <person name="Wittwer M."/>
        </authorList>
    </citation>
    <scope>NUCLEOTIDE SEQUENCE [LARGE SCALE GENOMIC DNA]</scope>
    <source>
        <strain evidence="3 4">ATCC 30894</strain>
    </source>
</reference>
<dbReference type="RefSeq" id="XP_044558493.1">
    <property type="nucleotide sequence ID" value="XM_044710882.1"/>
</dbReference>
<protein>
    <submittedName>
        <fullName evidence="3">Uncharacterized protein</fullName>
    </submittedName>
</protein>
<dbReference type="VEuPathDB" id="AmoebaDB:FDP41_007167"/>
<dbReference type="VEuPathDB" id="AmoebaDB:NF0054680"/>
<evidence type="ECO:0000313" key="3">
    <source>
        <dbReference type="EMBL" id="KAF0973780.1"/>
    </source>
</evidence>
<evidence type="ECO:0000256" key="1">
    <source>
        <dbReference type="SAM" id="MobiDB-lite"/>
    </source>
</evidence>
<feature type="region of interest" description="Disordered" evidence="1">
    <location>
        <begin position="571"/>
        <end position="637"/>
    </location>
</feature>
<proteinExistence type="predicted"/>
<feature type="signal peptide" evidence="2">
    <location>
        <begin position="1"/>
        <end position="28"/>
    </location>
</feature>
<dbReference type="OMA" id="VGDNQGQ"/>
<comment type="caution">
    <text evidence="3">The sequence shown here is derived from an EMBL/GenBank/DDBJ whole genome shotgun (WGS) entry which is preliminary data.</text>
</comment>
<dbReference type="GeneID" id="68114385"/>
<sequence length="637" mass="68415">MQRTIKSILALALFTVLVLCFTTKTAFAQQQEQVLADLQLFADQLMMSDMSHPRFDEHLEMVLADMASYNFDIEADDELLNYISTLSDAEAMALAKSSAKFRRFFRRVGRFVRKAGRVIGKVAKIAVPIALTVFSGGAGAPVLGSVGGAIAKGAAFLGKASSIIGKGQAILGGLNAVTGGKSKFLNKSLGFLNKVGGVIGKGQMFLGRGADIVSGLKGLSGNLKSLGGLKGIVSNFKPSQLFKGANIFQKGQNFLNKASGLIGKGQKVFQNLNLITGGKSKFVNKGLTFLDKANTFTGIGKDALSGIQGGVNSLKKLKNLRGQDLRKMLTSGGLQKFLGRADNAIGKTQDILQRVNDVTGGKSKRLNKILGALEKGRGFIQGGNQAISSFRDFRASLKNLKGVRGIDGAIQGAQSVLNNGQNFIGSLNQLTGGRSKRLNKLQQALGKGQQFLDRGAQIVNGVKGVRQTIKNMDPNLFRNFFLKNENGKLQVNQQGITHFLGKMQQVLGTGRDVFENLNQVTGGKNKFINKALQVLQTGQNGVEQGQEAIQKAHDIWQAVENVAHTMRTSLEQPVQEQQPQEQPQPEEQPQEQPTETPVQEAQQPTEAPVSEVPSEQAQPDLEPNEQVPQNVEPAAAG</sequence>
<dbReference type="AlphaFoldDB" id="A0A6A5BIA2"/>
<dbReference type="OrthoDB" id="10319328at2759"/>